<keyword evidence="3" id="KW-1003">Cell membrane</keyword>
<evidence type="ECO:0000256" key="5">
    <source>
        <dbReference type="ARBA" id="ARBA00022989"/>
    </source>
</evidence>
<evidence type="ECO:0000259" key="8">
    <source>
        <dbReference type="PROSITE" id="PS50928"/>
    </source>
</evidence>
<dbReference type="AlphaFoldDB" id="A0A084JQL2"/>
<comment type="caution">
    <text evidence="9">The sequence shown here is derived from an EMBL/GenBank/DDBJ whole genome shotgun (WGS) entry which is preliminary data.</text>
</comment>
<evidence type="ECO:0000256" key="1">
    <source>
        <dbReference type="ARBA" id="ARBA00004651"/>
    </source>
</evidence>
<feature type="transmembrane region" description="Helical" evidence="7">
    <location>
        <begin position="7"/>
        <end position="28"/>
    </location>
</feature>
<dbReference type="Gene3D" id="1.10.3720.10">
    <property type="entry name" value="MetI-like"/>
    <property type="match status" value="1"/>
</dbReference>
<keyword evidence="2 7" id="KW-0813">Transport</keyword>
<dbReference type="PROSITE" id="PS50928">
    <property type="entry name" value="ABC_TM1"/>
    <property type="match status" value="1"/>
</dbReference>
<keyword evidence="6 7" id="KW-0472">Membrane</keyword>
<dbReference type="SUPFAM" id="SSF161098">
    <property type="entry name" value="MetI-like"/>
    <property type="match status" value="1"/>
</dbReference>
<dbReference type="STRING" id="29354.IO98_04150"/>
<reference evidence="9 10" key="1">
    <citation type="submission" date="2014-07" db="EMBL/GenBank/DDBJ databases">
        <title>Draft genome of Clostridium celerecrescens 152B isolated from sediments associated with methane hydrate from Krishna Godavari basin.</title>
        <authorList>
            <person name="Honkalas V.S."/>
            <person name="Dabir A.P."/>
            <person name="Arora P."/>
            <person name="Dhakephalkar P.K."/>
        </authorList>
    </citation>
    <scope>NUCLEOTIDE SEQUENCE [LARGE SCALE GENOMIC DNA]</scope>
    <source>
        <strain evidence="9 10">152B</strain>
    </source>
</reference>
<sequence length="276" mass="31375">MRASQVISIILIILGGFTMTYPLLWMVMSSFKANNEIFNNAGSLIPKVFHFENYINGWKGFAKISFTTFFTNSFFISIVGTIGAVFSSAFIAFGFARLKFKGRNFWFICMLITMMLPFQVIMIPQYIIFNKLGWVGTFLPLIVPSFFGGSFFIFLIIQFIYGIPKDLDEAAKIDGCSYLDIFTRIILPLIIPALVTCAIFSFMWKWDDFMGSLLYLNKPSMYPVTMALKMFSDPTSITDWGAMFAMATCSIIPIFLIFVFFQRYLVNGISTEGLKG</sequence>
<dbReference type="PANTHER" id="PTHR43744:SF6">
    <property type="entry name" value="ABC TRANSPORTER PERMEASE PROTEIN YESQ-RELATED"/>
    <property type="match status" value="1"/>
</dbReference>
<feature type="transmembrane region" description="Helical" evidence="7">
    <location>
        <begin position="74"/>
        <end position="93"/>
    </location>
</feature>
<dbReference type="Proteomes" id="UP000028525">
    <property type="component" value="Unassembled WGS sequence"/>
</dbReference>
<organism evidence="9 10">
    <name type="scientific">Lacrimispora celerecrescens</name>
    <dbReference type="NCBI Taxonomy" id="29354"/>
    <lineage>
        <taxon>Bacteria</taxon>
        <taxon>Bacillati</taxon>
        <taxon>Bacillota</taxon>
        <taxon>Clostridia</taxon>
        <taxon>Lachnospirales</taxon>
        <taxon>Lachnospiraceae</taxon>
        <taxon>Lacrimispora</taxon>
    </lineage>
</organism>
<evidence type="ECO:0000256" key="4">
    <source>
        <dbReference type="ARBA" id="ARBA00022692"/>
    </source>
</evidence>
<dbReference type="CDD" id="cd06261">
    <property type="entry name" value="TM_PBP2"/>
    <property type="match status" value="1"/>
</dbReference>
<protein>
    <submittedName>
        <fullName evidence="9">ABC transporter permease</fullName>
    </submittedName>
</protein>
<feature type="transmembrane region" description="Helical" evidence="7">
    <location>
        <begin position="181"/>
        <end position="204"/>
    </location>
</feature>
<name>A0A084JQL2_9FIRM</name>
<keyword evidence="4 7" id="KW-0812">Transmembrane</keyword>
<evidence type="ECO:0000256" key="6">
    <source>
        <dbReference type="ARBA" id="ARBA00023136"/>
    </source>
</evidence>
<evidence type="ECO:0000313" key="10">
    <source>
        <dbReference type="Proteomes" id="UP000028525"/>
    </source>
</evidence>
<feature type="transmembrane region" description="Helical" evidence="7">
    <location>
        <begin position="105"/>
        <end position="129"/>
    </location>
</feature>
<proteinExistence type="inferred from homology"/>
<keyword evidence="5 7" id="KW-1133">Transmembrane helix</keyword>
<evidence type="ECO:0000256" key="7">
    <source>
        <dbReference type="RuleBase" id="RU363032"/>
    </source>
</evidence>
<dbReference type="EMBL" id="JPME01000006">
    <property type="protein sequence ID" value="KEZ91246.1"/>
    <property type="molecule type" value="Genomic_DNA"/>
</dbReference>
<keyword evidence="10" id="KW-1185">Reference proteome</keyword>
<feature type="transmembrane region" description="Helical" evidence="7">
    <location>
        <begin position="240"/>
        <end position="261"/>
    </location>
</feature>
<dbReference type="GO" id="GO:0005886">
    <property type="term" value="C:plasma membrane"/>
    <property type="evidence" value="ECO:0007669"/>
    <property type="project" value="UniProtKB-SubCell"/>
</dbReference>
<gene>
    <name evidence="9" type="ORF">IO98_04150</name>
</gene>
<accession>A0A084JQL2</accession>
<dbReference type="InterPro" id="IPR035906">
    <property type="entry name" value="MetI-like_sf"/>
</dbReference>
<feature type="domain" description="ABC transmembrane type-1" evidence="8">
    <location>
        <begin position="70"/>
        <end position="261"/>
    </location>
</feature>
<dbReference type="Pfam" id="PF00528">
    <property type="entry name" value="BPD_transp_1"/>
    <property type="match status" value="1"/>
</dbReference>
<dbReference type="PANTHER" id="PTHR43744">
    <property type="entry name" value="ABC TRANSPORTER PERMEASE PROTEIN MG189-RELATED-RELATED"/>
    <property type="match status" value="1"/>
</dbReference>
<evidence type="ECO:0000256" key="3">
    <source>
        <dbReference type="ARBA" id="ARBA00022475"/>
    </source>
</evidence>
<comment type="similarity">
    <text evidence="7">Belongs to the binding-protein-dependent transport system permease family.</text>
</comment>
<dbReference type="InterPro" id="IPR000515">
    <property type="entry name" value="MetI-like"/>
</dbReference>
<comment type="subcellular location">
    <subcellularLocation>
        <location evidence="1 7">Cell membrane</location>
        <topology evidence="1 7">Multi-pass membrane protein</topology>
    </subcellularLocation>
</comment>
<feature type="transmembrane region" description="Helical" evidence="7">
    <location>
        <begin position="141"/>
        <end position="161"/>
    </location>
</feature>
<evidence type="ECO:0000256" key="2">
    <source>
        <dbReference type="ARBA" id="ARBA00022448"/>
    </source>
</evidence>
<dbReference type="GO" id="GO:0055085">
    <property type="term" value="P:transmembrane transport"/>
    <property type="evidence" value="ECO:0007669"/>
    <property type="project" value="InterPro"/>
</dbReference>
<evidence type="ECO:0000313" key="9">
    <source>
        <dbReference type="EMBL" id="KEZ91246.1"/>
    </source>
</evidence>